<name>A0ABI7Z9S5_FELCA</name>
<dbReference type="InterPro" id="IPR015712">
    <property type="entry name" value="DNA-dir_RNA_pol_su2"/>
</dbReference>
<evidence type="ECO:0000259" key="9">
    <source>
        <dbReference type="Pfam" id="PF04560"/>
    </source>
</evidence>
<dbReference type="Gene3D" id="2.40.270.10">
    <property type="entry name" value="DNA-directed RNA polymerase, subunit 2, domain 6"/>
    <property type="match status" value="1"/>
</dbReference>
<keyword evidence="4 7" id="KW-0548">Nucleotidyltransferase</keyword>
<dbReference type="Pfam" id="PF04560">
    <property type="entry name" value="RNA_pol_Rpb2_7"/>
    <property type="match status" value="1"/>
</dbReference>
<evidence type="ECO:0000256" key="6">
    <source>
        <dbReference type="RuleBase" id="RU000434"/>
    </source>
</evidence>
<proteinExistence type="inferred from homology"/>
<feature type="domain" description="DNA-directed RNA polymerase subunit 2 hybrid-binding" evidence="8">
    <location>
        <begin position="613"/>
        <end position="973"/>
    </location>
</feature>
<evidence type="ECO:0000256" key="7">
    <source>
        <dbReference type="RuleBase" id="RU363031"/>
    </source>
</evidence>
<dbReference type="Gene3D" id="2.40.50.150">
    <property type="match status" value="1"/>
</dbReference>
<dbReference type="Gene3D" id="3.90.1070.20">
    <property type="match status" value="1"/>
</dbReference>
<accession>A0ABI7Z9S5</accession>
<evidence type="ECO:0000256" key="4">
    <source>
        <dbReference type="ARBA" id="ARBA00022695"/>
    </source>
</evidence>
<reference evidence="13 14" key="1">
    <citation type="submission" date="2021-02" db="EMBL/GenBank/DDBJ databases">
        <title>Safari Cat Assemblies.</title>
        <authorList>
            <person name="Bredemeyer K.R."/>
            <person name="Murphy W.J."/>
        </authorList>
    </citation>
    <scope>NUCLEOTIDE SEQUENCE [LARGE SCALE GENOMIC DNA]</scope>
</reference>
<feature type="domain" description="RNA polymerase Rpb2" evidence="10">
    <location>
        <begin position="188"/>
        <end position="374"/>
    </location>
</feature>
<feature type="domain" description="RNA polymerase Rpb2" evidence="9">
    <location>
        <begin position="976"/>
        <end position="1075"/>
    </location>
</feature>
<dbReference type="Ensembl" id="ENSFCTT00005059030.1">
    <property type="protein sequence ID" value="ENSFCTP00005043350.1"/>
    <property type="gene ID" value="ENSFCTG00005020444.1"/>
</dbReference>
<dbReference type="InterPro" id="IPR037034">
    <property type="entry name" value="RNA_pol_Rpb2_2_sf"/>
</dbReference>
<dbReference type="InterPro" id="IPR007645">
    <property type="entry name" value="RNA_pol_Rpb2_3"/>
</dbReference>
<evidence type="ECO:0000259" key="10">
    <source>
        <dbReference type="Pfam" id="PF04561"/>
    </source>
</evidence>
<keyword evidence="14" id="KW-1185">Reference proteome</keyword>
<evidence type="ECO:0000259" key="12">
    <source>
        <dbReference type="Pfam" id="PF04565"/>
    </source>
</evidence>
<sequence>MDPAGRWQSLPKGPSLKHLTDPFYGIPREQQKPALQELTRAHVESFNYAVREGLSHAVQAIPPFEFAFKDERISLTIVDAVISPPMVPKGNICKELNIYPAECRGRRSTYRGKLTADISWAVNGISKGVIKQFLGYVPIMVKSKLCNLYSLPPKALIEHHEEAEEMGGYFIINGIEKVIRMLIMPRRNFPIAMVRPKWKTRGPGYTQYGVSMHCVREEHSAVNMNLHYLENGTVMLNFIYRKELFFLPLGFALKALVNFSDYQIFQELIKGKEEDSFFRNSISQMLRIVMEEGCSTQKQVLNYLGECFRVKLSLPDWYPNEQAAEFLFNQCICIHLKSSTEKFYMLCLMTRKLFALAKGECMEENPDSLVNQEVLTPGQLFLMFLKEKMEAWLVSIKIALDKRAQKANVSINTENLMKIFSMGTDLTKPFEYLLATGNLRSKTGLGFLQDSGLCVVADKLNFIRYLSHFRCVHRGADFAKMRTTTVRRLLPESWGFLCPVHTPDGEPCGLMNHLTAVCEVVTQFVYTASIPALLCSLGVTPVDGAPHRPYSECYPVLLDGVMVGWVDKDLAPGVADSLRHFKIFMNIAIFEDEILAGVTTHQELFPHSLLSVIANFIPFSDHNQSPRNMYQCQMGKQTMGFPLLTYQARSDNKLYRLQTPQSPLVRPYMYDYYDMDNYPIGTNAIVAVISYTGYDMEDAMIVNKASWERGFAHGSVYKSEFIDLSEKIKQGDDSLVFGVKPGDPRVLQKLDDDGLPFIGAQLKYGDPYYGYLNLNTGENFVIYYKSKENCIVDNIKVCSNDTGSGKFKCICITMRVPRNPTIGDKFASRHGQKGILSRLWPAEDMPFSESGMVPDILFNPHGFPSRMTIGMLIESMAGKSAALHGLCHDATPFTFSEENSALEYFGEMLKAAGYNFYGTERLYSGISGIELEADIFIGVVYYQRLRHMVSDKFQVRTTGARDKVTNQPIGGRNVQGGIRFGEMERDALLAHGTSFLLHDRLFNCSDRSVAHVCVECGSLLSPLLEKPPPSWSAMRNRKYNCTLCNRSDTIDTVSVPYVFRYFVAELAAMNIKVKLDVI</sequence>
<dbReference type="InterPro" id="IPR007121">
    <property type="entry name" value="RNA_pol_bsu_CS"/>
</dbReference>
<evidence type="ECO:0000256" key="2">
    <source>
        <dbReference type="ARBA" id="ARBA00022478"/>
    </source>
</evidence>
<reference evidence="13" key="3">
    <citation type="submission" date="2025-09" db="UniProtKB">
        <authorList>
            <consortium name="Ensembl"/>
        </authorList>
    </citation>
    <scope>IDENTIFICATION</scope>
    <source>
        <strain evidence="13">breed Abyssinian</strain>
    </source>
</reference>
<gene>
    <name evidence="13" type="primary">POLR1B</name>
</gene>
<evidence type="ECO:0000256" key="5">
    <source>
        <dbReference type="ARBA" id="ARBA00023163"/>
    </source>
</evidence>
<dbReference type="InterPro" id="IPR014724">
    <property type="entry name" value="RNA_pol_RPB2_OB-fold"/>
</dbReference>
<evidence type="ECO:0000259" key="8">
    <source>
        <dbReference type="Pfam" id="PF00562"/>
    </source>
</evidence>
<comment type="function">
    <text evidence="7">DNA-dependent RNA polymerase catalyzes the transcription of DNA into RNA using the four ribonucleoside triphosphates as substrates.</text>
</comment>
<dbReference type="CDD" id="cd00653">
    <property type="entry name" value="RNA_pol_B_RPB2"/>
    <property type="match status" value="1"/>
</dbReference>
<dbReference type="SUPFAM" id="SSF64484">
    <property type="entry name" value="beta and beta-prime subunits of DNA dependent RNA-polymerase"/>
    <property type="match status" value="1"/>
</dbReference>
<dbReference type="InterPro" id="IPR007120">
    <property type="entry name" value="DNA-dir_RNAP_su2_dom"/>
</dbReference>
<dbReference type="Gene3D" id="3.90.1800.10">
    <property type="entry name" value="RNA polymerase alpha subunit dimerisation domain"/>
    <property type="match status" value="1"/>
</dbReference>
<dbReference type="Pfam" id="PF04561">
    <property type="entry name" value="RNA_pol_Rpb2_2"/>
    <property type="match status" value="1"/>
</dbReference>
<organism evidence="13 14">
    <name type="scientific">Felis catus</name>
    <name type="common">Cat</name>
    <name type="synonym">Felis silvestris catus</name>
    <dbReference type="NCBI Taxonomy" id="9685"/>
    <lineage>
        <taxon>Eukaryota</taxon>
        <taxon>Metazoa</taxon>
        <taxon>Chordata</taxon>
        <taxon>Craniata</taxon>
        <taxon>Vertebrata</taxon>
        <taxon>Euteleostomi</taxon>
        <taxon>Mammalia</taxon>
        <taxon>Eutheria</taxon>
        <taxon>Laurasiatheria</taxon>
        <taxon>Carnivora</taxon>
        <taxon>Feliformia</taxon>
        <taxon>Felidae</taxon>
        <taxon>Felinae</taxon>
        <taxon>Felis</taxon>
    </lineage>
</organism>
<dbReference type="Pfam" id="PF04565">
    <property type="entry name" value="RNA_pol_Rpb2_3"/>
    <property type="match status" value="1"/>
</dbReference>
<feature type="domain" description="RNA polymerase beta subunit protrusion" evidence="11">
    <location>
        <begin position="37"/>
        <end position="417"/>
    </location>
</feature>
<evidence type="ECO:0000259" key="11">
    <source>
        <dbReference type="Pfam" id="PF04563"/>
    </source>
</evidence>
<dbReference type="Gene3D" id="3.90.1100.10">
    <property type="match status" value="1"/>
</dbReference>
<evidence type="ECO:0000256" key="1">
    <source>
        <dbReference type="ARBA" id="ARBA00006835"/>
    </source>
</evidence>
<dbReference type="Pfam" id="PF00562">
    <property type="entry name" value="RNA_pol_Rpb2_6"/>
    <property type="match status" value="1"/>
</dbReference>
<dbReference type="Gene3D" id="3.90.1110.10">
    <property type="entry name" value="RNA polymerase Rpb2, domain 2"/>
    <property type="match status" value="1"/>
</dbReference>
<evidence type="ECO:0000256" key="3">
    <source>
        <dbReference type="ARBA" id="ARBA00022679"/>
    </source>
</evidence>
<dbReference type="InterPro" id="IPR007641">
    <property type="entry name" value="RNA_pol_Rpb2_7"/>
</dbReference>
<reference evidence="13" key="2">
    <citation type="submission" date="2025-08" db="UniProtKB">
        <authorList>
            <consortium name="Ensembl"/>
        </authorList>
    </citation>
    <scope>IDENTIFICATION</scope>
    <source>
        <strain evidence="13">breed Abyssinian</strain>
    </source>
</reference>
<comment type="similarity">
    <text evidence="1 6">Belongs to the RNA polymerase beta chain family.</text>
</comment>
<feature type="domain" description="RNA polymerase Rpb2" evidence="12">
    <location>
        <begin position="455"/>
        <end position="520"/>
    </location>
</feature>
<keyword evidence="3 7" id="KW-0808">Transferase</keyword>
<comment type="catalytic activity">
    <reaction evidence="7">
        <text>RNA(n) + a ribonucleoside 5'-triphosphate = RNA(n+1) + diphosphate</text>
        <dbReference type="Rhea" id="RHEA:21248"/>
        <dbReference type="Rhea" id="RHEA-COMP:14527"/>
        <dbReference type="Rhea" id="RHEA-COMP:17342"/>
        <dbReference type="ChEBI" id="CHEBI:33019"/>
        <dbReference type="ChEBI" id="CHEBI:61557"/>
        <dbReference type="ChEBI" id="CHEBI:140395"/>
        <dbReference type="EC" id="2.7.7.6"/>
    </reaction>
</comment>
<evidence type="ECO:0000313" key="13">
    <source>
        <dbReference type="Ensembl" id="ENSFCTP00005043350.1"/>
    </source>
</evidence>
<dbReference type="InterPro" id="IPR037033">
    <property type="entry name" value="DNA-dir_RNAP_su2_hyb_sf"/>
</dbReference>
<keyword evidence="5 7" id="KW-0804">Transcription</keyword>
<dbReference type="EC" id="2.7.7.6" evidence="7"/>
<dbReference type="Pfam" id="PF04563">
    <property type="entry name" value="RNA_pol_Rpb2_1"/>
    <property type="match status" value="1"/>
</dbReference>
<dbReference type="Proteomes" id="UP000823872">
    <property type="component" value="Chromosome A3"/>
</dbReference>
<keyword evidence="2 7" id="KW-0240">DNA-directed RNA polymerase</keyword>
<dbReference type="PROSITE" id="PS01166">
    <property type="entry name" value="RNA_POL_BETA"/>
    <property type="match status" value="1"/>
</dbReference>
<dbReference type="InterPro" id="IPR007642">
    <property type="entry name" value="RNA_pol_Rpb2_2"/>
</dbReference>
<dbReference type="PANTHER" id="PTHR20856">
    <property type="entry name" value="DNA-DIRECTED RNA POLYMERASE I SUBUNIT 2"/>
    <property type="match status" value="1"/>
</dbReference>
<evidence type="ECO:0000313" key="14">
    <source>
        <dbReference type="Proteomes" id="UP000823872"/>
    </source>
</evidence>
<dbReference type="GeneTree" id="ENSGT00950000183132"/>
<dbReference type="InterPro" id="IPR007644">
    <property type="entry name" value="RNA_pol_bsu_protrusion"/>
</dbReference>
<protein>
    <recommendedName>
        <fullName evidence="7">DNA-directed RNA polymerase subunit beta</fullName>
        <ecNumber evidence="7">2.7.7.6</ecNumber>
    </recommendedName>
</protein>